<evidence type="ECO:0000256" key="6">
    <source>
        <dbReference type="ARBA" id="ARBA00022927"/>
    </source>
</evidence>
<reference evidence="11 12" key="1">
    <citation type="submission" date="2016-11" db="EMBL/GenBank/DDBJ databases">
        <authorList>
            <person name="Jaros S."/>
            <person name="Januszkiewicz K."/>
            <person name="Wedrychowicz H."/>
        </authorList>
    </citation>
    <scope>NUCLEOTIDE SEQUENCE [LARGE SCALE GENOMIC DNA]</scope>
    <source>
        <strain evidence="11 12">DSM 100565</strain>
    </source>
</reference>
<protein>
    <submittedName>
        <fullName evidence="11">Peptide/nickel transport system permease protein</fullName>
    </submittedName>
</protein>
<dbReference type="PANTHER" id="PTHR43386">
    <property type="entry name" value="OLIGOPEPTIDE TRANSPORT SYSTEM PERMEASE PROTEIN APPC"/>
    <property type="match status" value="1"/>
</dbReference>
<dbReference type="PANTHER" id="PTHR43386:SF1">
    <property type="entry name" value="D,D-DIPEPTIDE TRANSPORT SYSTEM PERMEASE PROTEIN DDPC-RELATED"/>
    <property type="match status" value="1"/>
</dbReference>
<dbReference type="InterPro" id="IPR000515">
    <property type="entry name" value="MetI-like"/>
</dbReference>
<dbReference type="GO" id="GO:0015031">
    <property type="term" value="P:protein transport"/>
    <property type="evidence" value="ECO:0007669"/>
    <property type="project" value="UniProtKB-KW"/>
</dbReference>
<evidence type="ECO:0000256" key="1">
    <source>
        <dbReference type="ARBA" id="ARBA00004651"/>
    </source>
</evidence>
<dbReference type="OrthoDB" id="9766870at2"/>
<dbReference type="Pfam" id="PF12911">
    <property type="entry name" value="OppC_N"/>
    <property type="match status" value="1"/>
</dbReference>
<dbReference type="RefSeq" id="WP_073326462.1">
    <property type="nucleotide sequence ID" value="NZ_FQYO01000001.1"/>
</dbReference>
<evidence type="ECO:0000259" key="10">
    <source>
        <dbReference type="PROSITE" id="PS50928"/>
    </source>
</evidence>
<dbReference type="GO" id="GO:0005886">
    <property type="term" value="C:plasma membrane"/>
    <property type="evidence" value="ECO:0007669"/>
    <property type="project" value="UniProtKB-SubCell"/>
</dbReference>
<evidence type="ECO:0000256" key="5">
    <source>
        <dbReference type="ARBA" id="ARBA00022856"/>
    </source>
</evidence>
<dbReference type="PROSITE" id="PS50928">
    <property type="entry name" value="ABC_TM1"/>
    <property type="match status" value="1"/>
</dbReference>
<keyword evidence="2 9" id="KW-0813">Transport</keyword>
<keyword evidence="12" id="KW-1185">Reference proteome</keyword>
<keyword evidence="8 9" id="KW-0472">Membrane</keyword>
<comment type="subcellular location">
    <subcellularLocation>
        <location evidence="1 9">Cell membrane</location>
        <topology evidence="1 9">Multi-pass membrane protein</topology>
    </subcellularLocation>
</comment>
<dbReference type="SUPFAM" id="SSF161098">
    <property type="entry name" value="MetI-like"/>
    <property type="match status" value="1"/>
</dbReference>
<evidence type="ECO:0000313" key="12">
    <source>
        <dbReference type="Proteomes" id="UP000184292"/>
    </source>
</evidence>
<sequence>MTDASQNPGRRGLRAWLVEEDVTSHRQAVAQGAYRGLVGLTSSPIAVIGLVIVILLVLAAAFAPWIATHDPYRQDLSRTLLPPSAANWMGTDDLGRDVWSRLVYGSRTTLYITMLVTVIVAPIGFLIGAVSGYVGGWLDTVLMRLTDIFLAFPSLVLALAFSAALGPGIGNAVLAIALTIWPPVARLARAETLTVRGSDYLASARLQGAGLGRVLWWHLVPICLPSIIVRLTLNMASVILTAAGLGFLGLGAQPPIAEWGAMAAAGRQYLIDAWWLTTFPGLAILLVSLAFNLLGDGLRDVLDPRSG</sequence>
<proteinExistence type="inferred from homology"/>
<evidence type="ECO:0000313" key="11">
    <source>
        <dbReference type="EMBL" id="SHI43629.1"/>
    </source>
</evidence>
<evidence type="ECO:0000256" key="2">
    <source>
        <dbReference type="ARBA" id="ARBA00022448"/>
    </source>
</evidence>
<dbReference type="InterPro" id="IPR035906">
    <property type="entry name" value="MetI-like_sf"/>
</dbReference>
<organism evidence="11 12">
    <name type="scientific">Wenxinia saemankumensis</name>
    <dbReference type="NCBI Taxonomy" id="1447782"/>
    <lineage>
        <taxon>Bacteria</taxon>
        <taxon>Pseudomonadati</taxon>
        <taxon>Pseudomonadota</taxon>
        <taxon>Alphaproteobacteria</taxon>
        <taxon>Rhodobacterales</taxon>
        <taxon>Roseobacteraceae</taxon>
        <taxon>Wenxinia</taxon>
    </lineage>
</organism>
<dbReference type="EMBL" id="FQYO01000001">
    <property type="protein sequence ID" value="SHI43629.1"/>
    <property type="molecule type" value="Genomic_DNA"/>
</dbReference>
<feature type="transmembrane region" description="Helical" evidence="9">
    <location>
        <begin position="273"/>
        <end position="295"/>
    </location>
</feature>
<feature type="domain" description="ABC transmembrane type-1" evidence="10">
    <location>
        <begin position="110"/>
        <end position="295"/>
    </location>
</feature>
<accession>A0A1M6B4F9</accession>
<dbReference type="Gene3D" id="1.10.3720.10">
    <property type="entry name" value="MetI-like"/>
    <property type="match status" value="1"/>
</dbReference>
<feature type="transmembrane region" description="Helical" evidence="9">
    <location>
        <begin position="231"/>
        <end position="253"/>
    </location>
</feature>
<feature type="transmembrane region" description="Helical" evidence="9">
    <location>
        <begin position="45"/>
        <end position="68"/>
    </location>
</feature>
<dbReference type="Proteomes" id="UP000184292">
    <property type="component" value="Unassembled WGS sequence"/>
</dbReference>
<comment type="similarity">
    <text evidence="9">Belongs to the binding-protein-dependent transport system permease family.</text>
</comment>
<gene>
    <name evidence="11" type="ORF">SAMN05444417_0774</name>
</gene>
<keyword evidence="5" id="KW-0571">Peptide transport</keyword>
<evidence type="ECO:0000256" key="8">
    <source>
        <dbReference type="ARBA" id="ARBA00023136"/>
    </source>
</evidence>
<keyword evidence="3" id="KW-1003">Cell membrane</keyword>
<dbReference type="CDD" id="cd06261">
    <property type="entry name" value="TM_PBP2"/>
    <property type="match status" value="1"/>
</dbReference>
<evidence type="ECO:0000256" key="7">
    <source>
        <dbReference type="ARBA" id="ARBA00022989"/>
    </source>
</evidence>
<evidence type="ECO:0000256" key="9">
    <source>
        <dbReference type="RuleBase" id="RU363032"/>
    </source>
</evidence>
<keyword evidence="4 9" id="KW-0812">Transmembrane</keyword>
<evidence type="ECO:0000256" key="3">
    <source>
        <dbReference type="ARBA" id="ARBA00022475"/>
    </source>
</evidence>
<dbReference type="InterPro" id="IPR025966">
    <property type="entry name" value="OppC_N"/>
</dbReference>
<keyword evidence="7 9" id="KW-1133">Transmembrane helix</keyword>
<dbReference type="InterPro" id="IPR050366">
    <property type="entry name" value="BP-dependent_transpt_permease"/>
</dbReference>
<evidence type="ECO:0000256" key="4">
    <source>
        <dbReference type="ARBA" id="ARBA00022692"/>
    </source>
</evidence>
<dbReference type="STRING" id="1447782.SAMN05444417_0774"/>
<name>A0A1M6B4F9_9RHOB</name>
<feature type="transmembrane region" description="Helical" evidence="9">
    <location>
        <begin position="155"/>
        <end position="181"/>
    </location>
</feature>
<feature type="transmembrane region" description="Helical" evidence="9">
    <location>
        <begin position="110"/>
        <end position="135"/>
    </location>
</feature>
<keyword evidence="6" id="KW-0653">Protein transport</keyword>
<dbReference type="Pfam" id="PF00528">
    <property type="entry name" value="BPD_transp_1"/>
    <property type="match status" value="1"/>
</dbReference>
<dbReference type="AlphaFoldDB" id="A0A1M6B4F9"/>
<dbReference type="GO" id="GO:0071916">
    <property type="term" value="F:dipeptide transmembrane transporter activity"/>
    <property type="evidence" value="ECO:0007669"/>
    <property type="project" value="TreeGrafter"/>
</dbReference>